<comment type="catalytic activity">
    <reaction evidence="11">
        <text>2 [molybdopterin-synthase sulfur-carrier protein]-C-terminal-Gly-aminoethanethioate + cyclic pyranopterin phosphate + H2O = molybdopterin + 2 [molybdopterin-synthase sulfur-carrier protein]-C-terminal Gly-Gly + 2 H(+)</text>
        <dbReference type="Rhea" id="RHEA:26333"/>
        <dbReference type="Rhea" id="RHEA-COMP:12202"/>
        <dbReference type="Rhea" id="RHEA-COMP:19907"/>
        <dbReference type="ChEBI" id="CHEBI:15377"/>
        <dbReference type="ChEBI" id="CHEBI:15378"/>
        <dbReference type="ChEBI" id="CHEBI:58698"/>
        <dbReference type="ChEBI" id="CHEBI:59648"/>
        <dbReference type="ChEBI" id="CHEBI:90778"/>
        <dbReference type="ChEBI" id="CHEBI:232372"/>
        <dbReference type="EC" id="2.8.1.12"/>
    </reaction>
</comment>
<dbReference type="CDD" id="cd00756">
    <property type="entry name" value="MoaE"/>
    <property type="match status" value="1"/>
</dbReference>
<evidence type="ECO:0000256" key="7">
    <source>
        <dbReference type="ARBA" id="ARBA00029745"/>
    </source>
</evidence>
<evidence type="ECO:0000256" key="3">
    <source>
        <dbReference type="ARBA" id="ARBA00011950"/>
    </source>
</evidence>
<accession>A0A8J3CIC9</accession>
<gene>
    <name evidence="12" type="primary">moaE</name>
    <name evidence="12" type="ORF">GCM10009007_16750</name>
</gene>
<reference evidence="12" key="1">
    <citation type="journal article" date="2014" name="Int. J. Syst. Evol. Microbiol.">
        <title>Complete genome sequence of Corynebacterium casei LMG S-19264T (=DSM 44701T), isolated from a smear-ripened cheese.</title>
        <authorList>
            <consortium name="US DOE Joint Genome Institute (JGI-PGF)"/>
            <person name="Walter F."/>
            <person name="Albersmeier A."/>
            <person name="Kalinowski J."/>
            <person name="Ruckert C."/>
        </authorList>
    </citation>
    <scope>NUCLEOTIDE SEQUENCE</scope>
    <source>
        <strain evidence="12">KCTC 32501</strain>
    </source>
</reference>
<evidence type="ECO:0000256" key="4">
    <source>
        <dbReference type="ARBA" id="ARBA00013858"/>
    </source>
</evidence>
<evidence type="ECO:0000256" key="8">
    <source>
        <dbReference type="ARBA" id="ARBA00030407"/>
    </source>
</evidence>
<dbReference type="Proteomes" id="UP000614287">
    <property type="component" value="Unassembled WGS sequence"/>
</dbReference>
<dbReference type="EC" id="2.8.1.12" evidence="3"/>
<evidence type="ECO:0000256" key="9">
    <source>
        <dbReference type="ARBA" id="ARBA00030781"/>
    </source>
</evidence>
<comment type="caution">
    <text evidence="12">The sequence shown here is derived from an EMBL/GenBank/DDBJ whole genome shotgun (WGS) entry which is preliminary data.</text>
</comment>
<protein>
    <recommendedName>
        <fullName evidence="4">Molybdopterin synthase catalytic subunit</fullName>
        <ecNumber evidence="3">2.8.1.12</ecNumber>
    </recommendedName>
    <alternativeName>
        <fullName evidence="9">MPT synthase subunit 2</fullName>
    </alternativeName>
    <alternativeName>
        <fullName evidence="7">Molybdenum cofactor biosynthesis protein E</fullName>
    </alternativeName>
    <alternativeName>
        <fullName evidence="8">Molybdopterin-converting factor large subunit</fullName>
    </alternativeName>
    <alternativeName>
        <fullName evidence="10">Molybdopterin-converting factor subunit 2</fullName>
    </alternativeName>
</protein>
<keyword evidence="13" id="KW-1185">Reference proteome</keyword>
<evidence type="ECO:0000256" key="1">
    <source>
        <dbReference type="ARBA" id="ARBA00005046"/>
    </source>
</evidence>
<dbReference type="EMBL" id="BMZG01000008">
    <property type="protein sequence ID" value="GHA76341.1"/>
    <property type="molecule type" value="Genomic_DNA"/>
</dbReference>
<dbReference type="GO" id="GO:0006777">
    <property type="term" value="P:Mo-molybdopterin cofactor biosynthetic process"/>
    <property type="evidence" value="ECO:0007669"/>
    <property type="project" value="UniProtKB-KW"/>
</dbReference>
<evidence type="ECO:0000256" key="10">
    <source>
        <dbReference type="ARBA" id="ARBA00032474"/>
    </source>
</evidence>
<comment type="pathway">
    <text evidence="1">Cofactor biosynthesis; molybdopterin biosynthesis.</text>
</comment>
<evidence type="ECO:0000256" key="11">
    <source>
        <dbReference type="ARBA" id="ARBA00049878"/>
    </source>
</evidence>
<comment type="similarity">
    <text evidence="2">Belongs to the MoaE family.</text>
</comment>
<sequence>MMIHVVIGEEDFSLTEHYEAVRGLGDCGAVVAFVGQVRDDDDLATTLTLECYVPMAQQVLHNIAQQACVNFDLSAVRIVHRVGVLAQNAQIVLVLVASGHRKSAFEAAQFIMDVLKTEAPFWKKISNAHGERWVEAKDTDEQASKRWQYVL</sequence>
<dbReference type="RefSeq" id="WP_229809792.1">
    <property type="nucleotide sequence ID" value="NZ_BMZG01000008.1"/>
</dbReference>
<dbReference type="GO" id="GO:0030366">
    <property type="term" value="F:molybdopterin synthase activity"/>
    <property type="evidence" value="ECO:0007669"/>
    <property type="project" value="UniProtKB-EC"/>
</dbReference>
<dbReference type="InterPro" id="IPR003448">
    <property type="entry name" value="Mopterin_biosynth_MoaE"/>
</dbReference>
<evidence type="ECO:0000256" key="2">
    <source>
        <dbReference type="ARBA" id="ARBA00005426"/>
    </source>
</evidence>
<name>A0A8J3CIC9_9BURK</name>
<evidence type="ECO:0000256" key="5">
    <source>
        <dbReference type="ARBA" id="ARBA00023150"/>
    </source>
</evidence>
<dbReference type="AlphaFoldDB" id="A0A8J3CIC9"/>
<reference evidence="12" key="2">
    <citation type="submission" date="2020-09" db="EMBL/GenBank/DDBJ databases">
        <authorList>
            <person name="Sun Q."/>
            <person name="Kim S."/>
        </authorList>
    </citation>
    <scope>NUCLEOTIDE SEQUENCE</scope>
    <source>
        <strain evidence="12">KCTC 32501</strain>
    </source>
</reference>
<keyword evidence="5" id="KW-0501">Molybdenum cofactor biosynthesis</keyword>
<evidence type="ECO:0000313" key="12">
    <source>
        <dbReference type="EMBL" id="GHA76341.1"/>
    </source>
</evidence>
<dbReference type="InterPro" id="IPR036563">
    <property type="entry name" value="MoaE_sf"/>
</dbReference>
<evidence type="ECO:0000313" key="13">
    <source>
        <dbReference type="Proteomes" id="UP000614287"/>
    </source>
</evidence>
<dbReference type="SUPFAM" id="SSF54690">
    <property type="entry name" value="Molybdopterin synthase subunit MoaE"/>
    <property type="match status" value="1"/>
</dbReference>
<organism evidence="12 13">
    <name type="scientific">Formosimonas limnophila</name>
    <dbReference type="NCBI Taxonomy" id="1384487"/>
    <lineage>
        <taxon>Bacteria</taxon>
        <taxon>Pseudomonadati</taxon>
        <taxon>Pseudomonadota</taxon>
        <taxon>Betaproteobacteria</taxon>
        <taxon>Burkholderiales</taxon>
        <taxon>Burkholderiaceae</taxon>
        <taxon>Formosimonas</taxon>
    </lineage>
</organism>
<dbReference type="Pfam" id="PF02391">
    <property type="entry name" value="MoaE"/>
    <property type="match status" value="1"/>
</dbReference>
<dbReference type="Gene3D" id="3.90.1170.40">
    <property type="entry name" value="Molybdopterin biosynthesis MoaE subunit"/>
    <property type="match status" value="1"/>
</dbReference>
<proteinExistence type="inferred from homology"/>
<comment type="subunit">
    <text evidence="6">Heterotetramer of 2 MoaD subunits and 2 MoaE subunits. Also stable as homodimer. The enzyme changes between these two forms during catalysis.</text>
</comment>
<dbReference type="UniPathway" id="UPA00344"/>
<evidence type="ECO:0000256" key="6">
    <source>
        <dbReference type="ARBA" id="ARBA00026066"/>
    </source>
</evidence>
<dbReference type="PANTHER" id="PTHR23404">
    <property type="entry name" value="MOLYBDOPTERIN SYNTHASE RELATED"/>
    <property type="match status" value="1"/>
</dbReference>